<feature type="domain" description="Senescence" evidence="1">
    <location>
        <begin position="177"/>
        <end position="361"/>
    </location>
</feature>
<protein>
    <recommendedName>
        <fullName evidence="1">Senescence domain-containing protein</fullName>
    </recommendedName>
</protein>
<dbReference type="Gramene" id="Psat01G0119300-T1">
    <property type="protein sequence ID" value="KAI5442032.1"/>
    <property type="gene ID" value="KIW84_011193"/>
</dbReference>
<dbReference type="EMBL" id="JAMSHJ010000001">
    <property type="protein sequence ID" value="KAI5442032.1"/>
    <property type="molecule type" value="Genomic_DNA"/>
</dbReference>
<sequence>MGCCFRGSKTLPPMEKNTMMIPIVSSAEFSTKPKRSTLRQETLIQIPGCRVYLMDEGEAHELTRGQFMIIKIFDENVSLATIIKIGNNVQFPLTKDEPVVKVDSLHYLFSLAVKDCVEPLSYGVTFPQEFHGSMALVDTFLKEHSCFSDLKLSKKKSDLDWEEFAPCVEDYNHFLAKAIAGGTGQIVKGIFMCSNAYTNQVQKGGQTILNSASDKNNSGMVRENMNNKTSAATKNNRMNENLIRVRKLTNMTEKLSKSLLNGVGIVSGSLMAPVLKSQPGQAFLKMLPGEVLLASLDAVNKVFEAAEAAEKQTFSATSQAATRMVSNRYGEDAGEATEHVFASAGHAANTAWNVSKIRKAINPASSAATLRNSAKNRYIGY</sequence>
<keyword evidence="3" id="KW-1185">Reference proteome</keyword>
<dbReference type="Pfam" id="PF06911">
    <property type="entry name" value="Senescence"/>
    <property type="match status" value="1"/>
</dbReference>
<dbReference type="Gramene" id="PSAT_LOCUS6754_t1">
    <property type="protein sequence ID" value="CAL5186417.1"/>
    <property type="gene ID" value="PSAT_LOCUS6754"/>
</dbReference>
<gene>
    <name evidence="2" type="ORF">KIW84_011193</name>
</gene>
<dbReference type="InterPro" id="IPR045036">
    <property type="entry name" value="Spartin-like"/>
</dbReference>
<dbReference type="InterPro" id="IPR009686">
    <property type="entry name" value="Senescence/spartin_C"/>
</dbReference>
<evidence type="ECO:0000313" key="2">
    <source>
        <dbReference type="EMBL" id="KAI5442032.1"/>
    </source>
</evidence>
<dbReference type="PANTHER" id="PTHR21068:SF32">
    <property type="entry name" value="PROTEIN, PUTATIVE-RELATED"/>
    <property type="match status" value="1"/>
</dbReference>
<dbReference type="OrthoDB" id="1719420at2759"/>
<reference evidence="2 3" key="1">
    <citation type="journal article" date="2022" name="Nat. Genet.">
        <title>Improved pea reference genome and pan-genome highlight genomic features and evolutionary characteristics.</title>
        <authorList>
            <person name="Yang T."/>
            <person name="Liu R."/>
            <person name="Luo Y."/>
            <person name="Hu S."/>
            <person name="Wang D."/>
            <person name="Wang C."/>
            <person name="Pandey M.K."/>
            <person name="Ge S."/>
            <person name="Xu Q."/>
            <person name="Li N."/>
            <person name="Li G."/>
            <person name="Huang Y."/>
            <person name="Saxena R.K."/>
            <person name="Ji Y."/>
            <person name="Li M."/>
            <person name="Yan X."/>
            <person name="He Y."/>
            <person name="Liu Y."/>
            <person name="Wang X."/>
            <person name="Xiang C."/>
            <person name="Varshney R.K."/>
            <person name="Ding H."/>
            <person name="Gao S."/>
            <person name="Zong X."/>
        </authorList>
    </citation>
    <scope>NUCLEOTIDE SEQUENCE [LARGE SCALE GENOMIC DNA]</scope>
    <source>
        <strain evidence="2 3">cv. Zhongwan 6</strain>
    </source>
</reference>
<dbReference type="Gramene" id="Psat1g047160.1">
    <property type="protein sequence ID" value="Psat1g047160.1.cds"/>
    <property type="gene ID" value="Psat1g047160"/>
</dbReference>
<accession>A0A9D4YN16</accession>
<dbReference type="Proteomes" id="UP001058974">
    <property type="component" value="Chromosome 1"/>
</dbReference>
<evidence type="ECO:0000259" key="1">
    <source>
        <dbReference type="Pfam" id="PF06911"/>
    </source>
</evidence>
<organism evidence="2 3">
    <name type="scientific">Pisum sativum</name>
    <name type="common">Garden pea</name>
    <name type="synonym">Lathyrus oleraceus</name>
    <dbReference type="NCBI Taxonomy" id="3888"/>
    <lineage>
        <taxon>Eukaryota</taxon>
        <taxon>Viridiplantae</taxon>
        <taxon>Streptophyta</taxon>
        <taxon>Embryophyta</taxon>
        <taxon>Tracheophyta</taxon>
        <taxon>Spermatophyta</taxon>
        <taxon>Magnoliopsida</taxon>
        <taxon>eudicotyledons</taxon>
        <taxon>Gunneridae</taxon>
        <taxon>Pentapetalae</taxon>
        <taxon>rosids</taxon>
        <taxon>fabids</taxon>
        <taxon>Fabales</taxon>
        <taxon>Fabaceae</taxon>
        <taxon>Papilionoideae</taxon>
        <taxon>50 kb inversion clade</taxon>
        <taxon>NPAAA clade</taxon>
        <taxon>Hologalegina</taxon>
        <taxon>IRL clade</taxon>
        <taxon>Fabeae</taxon>
        <taxon>Lathyrus</taxon>
    </lineage>
</organism>
<comment type="caution">
    <text evidence="2">The sequence shown here is derived from an EMBL/GenBank/DDBJ whole genome shotgun (WGS) entry which is preliminary data.</text>
</comment>
<dbReference type="PANTHER" id="PTHR21068">
    <property type="entry name" value="SPARTIN"/>
    <property type="match status" value="1"/>
</dbReference>
<dbReference type="AlphaFoldDB" id="A0A9D4YN16"/>
<proteinExistence type="predicted"/>
<evidence type="ECO:0000313" key="3">
    <source>
        <dbReference type="Proteomes" id="UP001058974"/>
    </source>
</evidence>
<dbReference type="GO" id="GO:0005886">
    <property type="term" value="C:plasma membrane"/>
    <property type="evidence" value="ECO:0007669"/>
    <property type="project" value="TreeGrafter"/>
</dbReference>
<name>A0A9D4YN16_PEA</name>